<evidence type="ECO:0000256" key="1">
    <source>
        <dbReference type="SAM" id="MobiDB-lite"/>
    </source>
</evidence>
<name>A0A6B9KS49_9TOMB</name>
<evidence type="ECO:0000313" key="2">
    <source>
        <dbReference type="EMBL" id="QHB15180.1"/>
    </source>
</evidence>
<reference evidence="2" key="1">
    <citation type="submission" date="2019-07" db="EMBL/GenBank/DDBJ databases">
        <title>Network analysis of the papaya orchard virome from two agroecological regions of Chiapas.</title>
        <authorList>
            <person name="Alcala-Briseno R.I.I."/>
            <person name="Casarrubias-Castillo K."/>
            <person name="Lopez-Ley D."/>
            <person name="Garrett K.A."/>
            <person name="Silva-Rosales L."/>
        </authorList>
    </citation>
    <scope>NUCLEOTIDE SEQUENCE</scope>
    <source>
        <strain evidence="2">IaToV-1.PC-I</strain>
    </source>
</reference>
<dbReference type="EMBL" id="MN203203">
    <property type="protein sequence ID" value="QHB15180.1"/>
    <property type="molecule type" value="Genomic_RNA"/>
</dbReference>
<protein>
    <submittedName>
        <fullName evidence="2">p23</fullName>
    </submittedName>
</protein>
<feature type="region of interest" description="Disordered" evidence="1">
    <location>
        <begin position="1"/>
        <end position="25"/>
    </location>
</feature>
<proteinExistence type="predicted"/>
<accession>A0A6B9KS49</accession>
<feature type="compositionally biased region" description="Low complexity" evidence="1">
    <location>
        <begin position="9"/>
        <end position="25"/>
    </location>
</feature>
<organism evidence="2">
    <name type="scientific">Insect-associated tombusvirus 1</name>
    <dbReference type="NCBI Taxonomy" id="2692406"/>
    <lineage>
        <taxon>Viruses</taxon>
        <taxon>Riboviria</taxon>
        <taxon>Orthornavirae</taxon>
        <taxon>Kitrinoviricota</taxon>
        <taxon>Tolucaviricetes</taxon>
        <taxon>Tolivirales</taxon>
        <taxon>Tombusviridae</taxon>
    </lineage>
</organism>
<sequence length="261" mass="28906">MPDFKQRRSGPTAPASGGTTTTTTIMATTTSNPETASVYSFDAPKPKIVFRLPGKGCATCGVSKPVEIAPVVVKNESPVSMEHHLQGVKARVGPWMAFKMLFRGYVSPVAQLKAKHALATYDNPDYDEPADHFTEAVSGCPNQGEEAIKPKRKPRRDNTSWWTVYSLLAHAEFNRPSFTRANEMVVSTWIRKQMAADGVTRVDCAKVLGAATRMAFVPTESDIFAAQMAQTPAFRKREGEANTKWWTAWWDCRPRGYESSQ</sequence>